<evidence type="ECO:0000256" key="2">
    <source>
        <dbReference type="ARBA" id="ARBA00004818"/>
    </source>
</evidence>
<dbReference type="FunFam" id="3.40.50.1000:FF:000022">
    <property type="entry name" value="Phosphoglycolate phosphatase"/>
    <property type="match status" value="1"/>
</dbReference>
<evidence type="ECO:0000256" key="5">
    <source>
        <dbReference type="ARBA" id="ARBA00059247"/>
    </source>
</evidence>
<proteinExistence type="inferred from homology"/>
<dbReference type="NCBIfam" id="TIGR01549">
    <property type="entry name" value="HAD-SF-IA-v1"/>
    <property type="match status" value="1"/>
</dbReference>
<dbReference type="PRINTS" id="PR00413">
    <property type="entry name" value="HADHALOGNASE"/>
</dbReference>
<comment type="catalytic activity">
    <reaction evidence="1">
        <text>2-phosphoglycolate + H2O = glycolate + phosphate</text>
        <dbReference type="Rhea" id="RHEA:14369"/>
        <dbReference type="ChEBI" id="CHEBI:15377"/>
        <dbReference type="ChEBI" id="CHEBI:29805"/>
        <dbReference type="ChEBI" id="CHEBI:43474"/>
        <dbReference type="ChEBI" id="CHEBI:58033"/>
        <dbReference type="EC" id="3.1.3.18"/>
    </reaction>
</comment>
<comment type="pathway">
    <text evidence="2">Organic acid metabolism; glycolate biosynthesis; glycolate from 2-phosphoglycolate: step 1/1.</text>
</comment>
<dbReference type="InterPro" id="IPR023198">
    <property type="entry name" value="PGP-like_dom2"/>
</dbReference>
<keyword evidence="7" id="KW-1185">Reference proteome</keyword>
<dbReference type="NCBIfam" id="TIGR01509">
    <property type="entry name" value="HAD-SF-IA-v3"/>
    <property type="match status" value="1"/>
</dbReference>
<dbReference type="InterPro" id="IPR023214">
    <property type="entry name" value="HAD_sf"/>
</dbReference>
<dbReference type="InterPro" id="IPR006439">
    <property type="entry name" value="HAD-SF_hydro_IA"/>
</dbReference>
<dbReference type="Proteomes" id="UP000004188">
    <property type="component" value="Unassembled WGS sequence"/>
</dbReference>
<dbReference type="GO" id="GO:0006281">
    <property type="term" value="P:DNA repair"/>
    <property type="evidence" value="ECO:0007669"/>
    <property type="project" value="TreeGrafter"/>
</dbReference>
<accession>B6BW42</accession>
<dbReference type="Pfam" id="PF13419">
    <property type="entry name" value="HAD_2"/>
    <property type="match status" value="1"/>
</dbReference>
<protein>
    <recommendedName>
        <fullName evidence="4">phosphoglycolate phosphatase</fullName>
        <ecNumber evidence="4">3.1.3.18</ecNumber>
    </recommendedName>
</protein>
<evidence type="ECO:0000256" key="4">
    <source>
        <dbReference type="ARBA" id="ARBA00013078"/>
    </source>
</evidence>
<reference evidence="7" key="1">
    <citation type="journal article" date="2012" name="Stand. Genomic Sci.">
        <title>Genome sequence of strain HIMB624, a cultured representative from the OM43 clade of marine Betaproteobacteria.</title>
        <authorList>
            <person name="Huggett M.J."/>
            <person name="Hayakawa D.H."/>
            <person name="Rappe M.S."/>
        </authorList>
    </citation>
    <scope>NUCLEOTIDE SEQUENCE [LARGE SCALE GENOMIC DNA]</scope>
    <source>
        <strain evidence="7">KB13</strain>
    </source>
</reference>
<comment type="similarity">
    <text evidence="3">Belongs to the HAD-like hydrolase superfamily. CbbY/CbbZ/Gph/YieH family.</text>
</comment>
<dbReference type="GO" id="GO:0008967">
    <property type="term" value="F:phosphoglycolate phosphatase activity"/>
    <property type="evidence" value="ECO:0007669"/>
    <property type="project" value="UniProtKB-EC"/>
</dbReference>
<evidence type="ECO:0000256" key="1">
    <source>
        <dbReference type="ARBA" id="ARBA00000830"/>
    </source>
</evidence>
<evidence type="ECO:0000313" key="6">
    <source>
        <dbReference type="EMBL" id="EDZ64083.1"/>
    </source>
</evidence>
<comment type="function">
    <text evidence="5">Specifically catalyzes the dephosphorylation of 2-phosphoglycolate. Is involved in the dissimilation of the intracellular 2-phosphoglycolate formed during the DNA repair of 3'-phosphoglycolate ends, a major class of DNA lesions induced by oxidative stress.</text>
</comment>
<sequence length="224" mass="25388">MTAGISNTKLKAILIDLDGTMFNTAPEISMAMNQTLQALNFETLSFNTIRQFIGKGVDNLVNQSLLASNEKGHTEKNKALKLFNNFYKRIAKQSKPYDDVESTLQFLQDKQIKLACVTNKPSCHTYLILEESDFEKFFDCIICGDEMEFKKPHQYSIDFVRKKLDVTEMETLMVGDSSNDIKAANNAGVSVATVPYGYQYEEPIENFPVSFALQQFSDLKHLVH</sequence>
<dbReference type="PANTHER" id="PTHR43434">
    <property type="entry name" value="PHOSPHOGLYCOLATE PHOSPHATASE"/>
    <property type="match status" value="1"/>
</dbReference>
<dbReference type="EC" id="3.1.3.18" evidence="4"/>
<dbReference type="SFLD" id="SFLDG01135">
    <property type="entry name" value="C1.5.6:_HAD__Beta-PGM__Phospha"/>
    <property type="match status" value="1"/>
</dbReference>
<dbReference type="AlphaFoldDB" id="B6BW42"/>
<dbReference type="SFLD" id="SFLDS00003">
    <property type="entry name" value="Haloacid_Dehalogenase"/>
    <property type="match status" value="1"/>
</dbReference>
<dbReference type="SFLD" id="SFLDG01129">
    <property type="entry name" value="C1.5:_HAD__Beta-PGM__Phosphata"/>
    <property type="match status" value="1"/>
</dbReference>
<evidence type="ECO:0000313" key="7">
    <source>
        <dbReference type="Proteomes" id="UP000004188"/>
    </source>
</evidence>
<keyword evidence="6" id="KW-0378">Hydrolase</keyword>
<dbReference type="PANTHER" id="PTHR43434:SF1">
    <property type="entry name" value="PHOSPHOGLYCOLATE PHOSPHATASE"/>
    <property type="match status" value="1"/>
</dbReference>
<dbReference type="EMBL" id="DS995299">
    <property type="protein sequence ID" value="EDZ64083.1"/>
    <property type="molecule type" value="Genomic_DNA"/>
</dbReference>
<dbReference type="eggNOG" id="COG0546">
    <property type="taxonomic scope" value="Bacteria"/>
</dbReference>
<organism evidence="6 7">
    <name type="scientific">beta proteobacterium KB13</name>
    <dbReference type="NCBI Taxonomy" id="314607"/>
    <lineage>
        <taxon>Bacteria</taxon>
        <taxon>Pseudomonadati</taxon>
        <taxon>Pseudomonadota</taxon>
        <taxon>Betaproteobacteria</taxon>
        <taxon>Nitrosomonadales</taxon>
        <taxon>OM43 clade</taxon>
    </lineage>
</organism>
<dbReference type="HOGENOM" id="CLU_045011_19_1_4"/>
<dbReference type="Gene3D" id="3.40.50.1000">
    <property type="entry name" value="HAD superfamily/HAD-like"/>
    <property type="match status" value="1"/>
</dbReference>
<dbReference type="InterPro" id="IPR050155">
    <property type="entry name" value="HAD-like_hydrolase_sf"/>
</dbReference>
<dbReference type="STRING" id="314607.KB13_215"/>
<dbReference type="GO" id="GO:0005829">
    <property type="term" value="C:cytosol"/>
    <property type="evidence" value="ECO:0007669"/>
    <property type="project" value="TreeGrafter"/>
</dbReference>
<dbReference type="Gene3D" id="1.10.150.240">
    <property type="entry name" value="Putative phosphatase, domain 2"/>
    <property type="match status" value="1"/>
</dbReference>
<evidence type="ECO:0000256" key="3">
    <source>
        <dbReference type="ARBA" id="ARBA00006171"/>
    </source>
</evidence>
<gene>
    <name evidence="6" type="ORF">KB13_215</name>
</gene>
<dbReference type="SUPFAM" id="SSF56784">
    <property type="entry name" value="HAD-like"/>
    <property type="match status" value="1"/>
</dbReference>
<name>B6BW42_9PROT</name>
<dbReference type="InterPro" id="IPR041492">
    <property type="entry name" value="HAD_2"/>
</dbReference>
<dbReference type="InterPro" id="IPR036412">
    <property type="entry name" value="HAD-like_sf"/>
</dbReference>